<organism evidence="2">
    <name type="scientific">Fibrocapsa japonica</name>
    <dbReference type="NCBI Taxonomy" id="94617"/>
    <lineage>
        <taxon>Eukaryota</taxon>
        <taxon>Sar</taxon>
        <taxon>Stramenopiles</taxon>
        <taxon>Ochrophyta</taxon>
        <taxon>Raphidophyceae</taxon>
        <taxon>Chattonellales</taxon>
        <taxon>Chattonellaceae</taxon>
        <taxon>Fibrocapsa</taxon>
    </lineage>
</organism>
<evidence type="ECO:0000256" key="1">
    <source>
        <dbReference type="SAM" id="MobiDB-lite"/>
    </source>
</evidence>
<proteinExistence type="predicted"/>
<dbReference type="EMBL" id="HBHR01010586">
    <property type="protein sequence ID" value="CAD9862526.1"/>
    <property type="molecule type" value="Transcribed_RNA"/>
</dbReference>
<evidence type="ECO:0000313" key="2">
    <source>
        <dbReference type="EMBL" id="CAD9862526.1"/>
    </source>
</evidence>
<dbReference type="AlphaFoldDB" id="A0A7S2UXY9"/>
<sequence length="255" mass="27879">MPCIKKIIVIGALSILCVHGFNFQHTFMVARSARMQKGGQTRRLLLEKVTSEISAAEDGSSPKVPISNVEDLLDSASQQGNEEDRWSQVEQKFLDLKASLLKQAEEMQKGEEEVTPVEDKAALFERLMKGGAADAEDYSLTQEQAKAEQTRKAEEAWAAKLERRRKAAEQAEALASGGGDGEDLRPCEVTFAKLQEDLANQLAGNTAPLGGSSQVDGGKSWWESPDLPQWVGDVWGKGLTPREAMAQGLQEAEQH</sequence>
<protein>
    <submittedName>
        <fullName evidence="2">Uncharacterized protein</fullName>
    </submittedName>
</protein>
<accession>A0A7S2UXY9</accession>
<feature type="region of interest" description="Disordered" evidence="1">
    <location>
        <begin position="203"/>
        <end position="255"/>
    </location>
</feature>
<gene>
    <name evidence="2" type="ORF">FJAP1339_LOCUS5058</name>
</gene>
<reference evidence="2" key="1">
    <citation type="submission" date="2021-01" db="EMBL/GenBank/DDBJ databases">
        <authorList>
            <person name="Corre E."/>
            <person name="Pelletier E."/>
            <person name="Niang G."/>
            <person name="Scheremetjew M."/>
            <person name="Finn R."/>
            <person name="Kale V."/>
            <person name="Holt S."/>
            <person name="Cochrane G."/>
            <person name="Meng A."/>
            <person name="Brown T."/>
            <person name="Cohen L."/>
        </authorList>
    </citation>
    <scope>NUCLEOTIDE SEQUENCE</scope>
    <source>
        <strain evidence="2">CCMP1661</strain>
    </source>
</reference>
<name>A0A7S2UXY9_9STRA</name>